<organism evidence="1 2">
    <name type="scientific">Mangrovibacter plantisponsor</name>
    <dbReference type="NCBI Taxonomy" id="451513"/>
    <lineage>
        <taxon>Bacteria</taxon>
        <taxon>Pseudomonadati</taxon>
        <taxon>Pseudomonadota</taxon>
        <taxon>Gammaproteobacteria</taxon>
        <taxon>Enterobacterales</taxon>
        <taxon>Enterobacteriaceae</taxon>
        <taxon>Mangrovibacter</taxon>
    </lineage>
</organism>
<keyword evidence="2" id="KW-1185">Reference proteome</keyword>
<dbReference type="EMBL" id="QGTS01000001">
    <property type="protein sequence ID" value="PWW12474.1"/>
    <property type="molecule type" value="Genomic_DNA"/>
</dbReference>
<dbReference type="Proteomes" id="UP000246744">
    <property type="component" value="Unassembled WGS sequence"/>
</dbReference>
<dbReference type="AlphaFoldDB" id="A0A317Q8L0"/>
<evidence type="ECO:0000313" key="1">
    <source>
        <dbReference type="EMBL" id="PWW12474.1"/>
    </source>
</evidence>
<gene>
    <name evidence="1" type="ORF">DES37_10137</name>
</gene>
<reference evidence="1 2" key="1">
    <citation type="submission" date="2018-05" db="EMBL/GenBank/DDBJ databases">
        <title>Genomic Encyclopedia of Type Strains, Phase IV (KMG-IV): sequencing the most valuable type-strain genomes for metagenomic binning, comparative biology and taxonomic classification.</title>
        <authorList>
            <person name="Goeker M."/>
        </authorList>
    </citation>
    <scope>NUCLEOTIDE SEQUENCE [LARGE SCALE GENOMIC DNA]</scope>
    <source>
        <strain evidence="1 2">DSM 19579</strain>
    </source>
</reference>
<proteinExistence type="predicted"/>
<sequence length="79" mass="8675">MVVDLVDPHGLHLADALPKLKGLALYAEHHPSAYRRIESVAEVKGKLRVLVLKRQDVRNAIAVAENAETLFSSGLANDY</sequence>
<protein>
    <submittedName>
        <fullName evidence="1">Uncharacterized protein</fullName>
    </submittedName>
</protein>
<name>A0A317Q8L0_9ENTR</name>
<accession>A0A317Q8L0</accession>
<evidence type="ECO:0000313" key="2">
    <source>
        <dbReference type="Proteomes" id="UP000246744"/>
    </source>
</evidence>
<comment type="caution">
    <text evidence="1">The sequence shown here is derived from an EMBL/GenBank/DDBJ whole genome shotgun (WGS) entry which is preliminary data.</text>
</comment>